<name>A0A0A9U3B0_ARUDO</name>
<sequence length="45" mass="5160">MCRFVHFCGTIICFGMPSSKLLHNYVCLSFSWSPSCEPICFCLHN</sequence>
<dbReference type="AlphaFoldDB" id="A0A0A9U3B0"/>
<protein>
    <submittedName>
        <fullName evidence="1">Uncharacterized protein</fullName>
    </submittedName>
</protein>
<reference evidence="1" key="2">
    <citation type="journal article" date="2015" name="Data Brief">
        <title>Shoot transcriptome of the giant reed, Arundo donax.</title>
        <authorList>
            <person name="Barrero R.A."/>
            <person name="Guerrero F.D."/>
            <person name="Moolhuijzen P."/>
            <person name="Goolsby J.A."/>
            <person name="Tidwell J."/>
            <person name="Bellgard S.E."/>
            <person name="Bellgard M.I."/>
        </authorList>
    </citation>
    <scope>NUCLEOTIDE SEQUENCE</scope>
    <source>
        <tissue evidence="1">Shoot tissue taken approximately 20 cm above the soil surface</tissue>
    </source>
</reference>
<organism evidence="1">
    <name type="scientific">Arundo donax</name>
    <name type="common">Giant reed</name>
    <name type="synonym">Donax arundinaceus</name>
    <dbReference type="NCBI Taxonomy" id="35708"/>
    <lineage>
        <taxon>Eukaryota</taxon>
        <taxon>Viridiplantae</taxon>
        <taxon>Streptophyta</taxon>
        <taxon>Embryophyta</taxon>
        <taxon>Tracheophyta</taxon>
        <taxon>Spermatophyta</taxon>
        <taxon>Magnoliopsida</taxon>
        <taxon>Liliopsida</taxon>
        <taxon>Poales</taxon>
        <taxon>Poaceae</taxon>
        <taxon>PACMAD clade</taxon>
        <taxon>Arundinoideae</taxon>
        <taxon>Arundineae</taxon>
        <taxon>Arundo</taxon>
    </lineage>
</organism>
<accession>A0A0A9U3B0</accession>
<proteinExistence type="predicted"/>
<reference evidence="1" key="1">
    <citation type="submission" date="2014-09" db="EMBL/GenBank/DDBJ databases">
        <authorList>
            <person name="Magalhaes I.L.F."/>
            <person name="Oliveira U."/>
            <person name="Santos F.R."/>
            <person name="Vidigal T.H.D.A."/>
            <person name="Brescovit A.D."/>
            <person name="Santos A.J."/>
        </authorList>
    </citation>
    <scope>NUCLEOTIDE SEQUENCE</scope>
    <source>
        <tissue evidence="1">Shoot tissue taken approximately 20 cm above the soil surface</tissue>
    </source>
</reference>
<evidence type="ECO:0000313" key="1">
    <source>
        <dbReference type="EMBL" id="JAD16955.1"/>
    </source>
</evidence>
<dbReference type="EMBL" id="GBRH01280940">
    <property type="protein sequence ID" value="JAD16955.1"/>
    <property type="molecule type" value="Transcribed_RNA"/>
</dbReference>